<evidence type="ECO:0000259" key="1">
    <source>
        <dbReference type="Pfam" id="PF02625"/>
    </source>
</evidence>
<dbReference type="NCBIfam" id="TIGR02964">
    <property type="entry name" value="xanthine_xdhC"/>
    <property type="match status" value="1"/>
</dbReference>
<accession>A0A1M5QH94</accession>
<evidence type="ECO:0000259" key="2">
    <source>
        <dbReference type="Pfam" id="PF13478"/>
    </source>
</evidence>
<dbReference type="Pfam" id="PF02625">
    <property type="entry name" value="XdhC_CoxI"/>
    <property type="match status" value="1"/>
</dbReference>
<evidence type="ECO:0000313" key="3">
    <source>
        <dbReference type="EMBL" id="SHH13288.1"/>
    </source>
</evidence>
<dbReference type="InterPro" id="IPR014308">
    <property type="entry name" value="Xanthine_DH_XdhC"/>
</dbReference>
<dbReference type="STRING" id="490188.SAMN04488068_2612"/>
<dbReference type="InterPro" id="IPR003777">
    <property type="entry name" value="XdhC_CoxI"/>
</dbReference>
<reference evidence="3 4" key="1">
    <citation type="submission" date="2016-11" db="EMBL/GenBank/DDBJ databases">
        <authorList>
            <person name="Jaros S."/>
            <person name="Januszkiewicz K."/>
            <person name="Wedrychowicz H."/>
        </authorList>
    </citation>
    <scope>NUCLEOTIDE SEQUENCE [LARGE SCALE GENOMIC DNA]</scope>
    <source>
        <strain evidence="3 4">CGMCC 1.7049</strain>
    </source>
</reference>
<protein>
    <submittedName>
        <fullName evidence="3">Molybdenum cofactor sulfurylase</fullName>
    </submittedName>
</protein>
<dbReference type="Pfam" id="PF13478">
    <property type="entry name" value="XdhC_C"/>
    <property type="match status" value="1"/>
</dbReference>
<dbReference type="Gene3D" id="3.40.50.720">
    <property type="entry name" value="NAD(P)-binding Rossmann-like Domain"/>
    <property type="match status" value="1"/>
</dbReference>
<dbReference type="InterPro" id="IPR052698">
    <property type="entry name" value="MoCofactor_Util/Proc"/>
</dbReference>
<dbReference type="Proteomes" id="UP000199758">
    <property type="component" value="Unassembled WGS sequence"/>
</dbReference>
<feature type="domain" description="XdhC Rossmann" evidence="2">
    <location>
        <begin position="194"/>
        <end position="337"/>
    </location>
</feature>
<dbReference type="AlphaFoldDB" id="A0A1M5QH94"/>
<dbReference type="InterPro" id="IPR027051">
    <property type="entry name" value="XdhC_Rossmann_dom"/>
</dbReference>
<evidence type="ECO:0000313" key="4">
    <source>
        <dbReference type="Proteomes" id="UP000199758"/>
    </source>
</evidence>
<gene>
    <name evidence="3" type="ORF">SAMN04488068_2612</name>
</gene>
<sequence>MSAALRFDALPASPSALAADGDAGWLRALPHWPRAALRSVQRDGAVVRVLVAAVRGSAPRDAGAVMLVDTHGIQGSIGGGHLEWQAVAAARELLTGAVPGRAGSARVQRFVLGRELAQCCGGVVDLWLDRYDTRDLAWLSDIAEYGGTLHSRLRADGHVERQRRSPMQADVGLLASADGGYTLTESISDTRTPVWLYGAGHVGQAIARVIADLPLRLTWIDSRTDAFPQRGVDDIDLRCAADPAATVAQIPPGARVLVLTHDHAQDYALCRALLRRRDLAFIGLIGSASKAARFRSRLAREDGYDDATIARLTCPIGVAGIASKWPAAIAVAVAAQLLQTLTMADAAAPTPMPTPPLDDCSATGCNTCR</sequence>
<dbReference type="PANTHER" id="PTHR30388">
    <property type="entry name" value="ALDEHYDE OXIDOREDUCTASE MOLYBDENUM COFACTOR ASSEMBLY PROTEIN"/>
    <property type="match status" value="1"/>
</dbReference>
<proteinExistence type="predicted"/>
<feature type="domain" description="XdhC- CoxI" evidence="1">
    <location>
        <begin position="41"/>
        <end position="96"/>
    </location>
</feature>
<dbReference type="EMBL" id="FQWZ01000006">
    <property type="protein sequence ID" value="SHH13288.1"/>
    <property type="molecule type" value="Genomic_DNA"/>
</dbReference>
<name>A0A1M5QH94_9GAMM</name>
<dbReference type="PANTHER" id="PTHR30388:SF6">
    <property type="entry name" value="XANTHINE DEHYDROGENASE SUBUNIT A-RELATED"/>
    <property type="match status" value="1"/>
</dbReference>
<keyword evidence="4" id="KW-1185">Reference proteome</keyword>
<dbReference type="RefSeq" id="WP_072898113.1">
    <property type="nucleotide sequence ID" value="NZ_FQWZ01000006.1"/>
</dbReference>
<organism evidence="3 4">
    <name type="scientific">Hydrocarboniphaga daqingensis</name>
    <dbReference type="NCBI Taxonomy" id="490188"/>
    <lineage>
        <taxon>Bacteria</taxon>
        <taxon>Pseudomonadati</taxon>
        <taxon>Pseudomonadota</taxon>
        <taxon>Gammaproteobacteria</taxon>
        <taxon>Nevskiales</taxon>
        <taxon>Nevskiaceae</taxon>
        <taxon>Hydrocarboniphaga</taxon>
    </lineage>
</organism>